<dbReference type="EC" id="4.2.1.10" evidence="4"/>
<comment type="subunit">
    <text evidence="4">Homodimer.</text>
</comment>
<gene>
    <name evidence="4" type="primary">aroD</name>
    <name evidence="5" type="ORF">HNP85_001106</name>
    <name evidence="6" type="ORF">J2745_001439</name>
</gene>
<dbReference type="InterPro" id="IPR013785">
    <property type="entry name" value="Aldolase_TIM"/>
</dbReference>
<accession>A0A8T4CLX5</accession>
<dbReference type="Pfam" id="PF01487">
    <property type="entry name" value="DHquinase_I"/>
    <property type="match status" value="1"/>
</dbReference>
<reference evidence="6" key="2">
    <citation type="submission" date="2021-03" db="EMBL/GenBank/DDBJ databases">
        <title>Genomic Encyclopedia of Type Strains, Phase IV (KMG-IV): sequencing the most valuable type-strain genomes for metagenomic binning, comparative biology and taxonomic classification.</title>
        <authorList>
            <person name="Goeker M."/>
        </authorList>
    </citation>
    <scope>NUCLEOTIDE SEQUENCE</scope>
    <source>
        <strain evidence="6">DSM 2771</strain>
    </source>
</reference>
<dbReference type="InterPro" id="IPR018508">
    <property type="entry name" value="3-dehydroquinate_DH_AS"/>
</dbReference>
<dbReference type="InterPro" id="IPR050146">
    <property type="entry name" value="Type-I_3-dehydroquinase"/>
</dbReference>
<comment type="caution">
    <text evidence="5">The sequence shown here is derived from an EMBL/GenBank/DDBJ whole genome shotgun (WGS) entry which is preliminary data.</text>
</comment>
<dbReference type="GO" id="GO:0003855">
    <property type="term" value="F:3-dehydroquinate dehydratase activity"/>
    <property type="evidence" value="ECO:0007669"/>
    <property type="project" value="UniProtKB-UniRule"/>
</dbReference>
<feature type="binding site" evidence="4">
    <location>
        <position position="200"/>
    </location>
    <ligand>
        <name>3-dehydroquinate</name>
        <dbReference type="ChEBI" id="CHEBI:32364"/>
    </ligand>
</feature>
<dbReference type="FunFam" id="3.20.20.70:FF:000047">
    <property type="entry name" value="3-dehydroquinate dehydratase"/>
    <property type="match status" value="1"/>
</dbReference>
<dbReference type="Proteomes" id="UP000722095">
    <property type="component" value="Unassembled WGS sequence"/>
</dbReference>
<comment type="pathway">
    <text evidence="4">Metabolic intermediate biosynthesis; chorismate biosynthesis; chorismate from D-erythrose 4-phosphate and phosphoenolpyruvate: step 3/7.</text>
</comment>
<dbReference type="PANTHER" id="PTHR43699">
    <property type="entry name" value="3-DEHYDROQUINATE DEHYDRATASE"/>
    <property type="match status" value="1"/>
</dbReference>
<feature type="binding site" evidence="4">
    <location>
        <begin position="29"/>
        <end position="31"/>
    </location>
    <ligand>
        <name>3-dehydroquinate</name>
        <dbReference type="ChEBI" id="CHEBI:32364"/>
    </ligand>
</feature>
<feature type="binding site" evidence="4">
    <location>
        <position position="56"/>
    </location>
    <ligand>
        <name>3-dehydroquinate</name>
        <dbReference type="ChEBI" id="CHEBI:32364"/>
    </ligand>
</feature>
<comment type="caution">
    <text evidence="4">Lacks conserved residue(s) required for the propagation of feature annotation.</text>
</comment>
<dbReference type="GO" id="GO:0009073">
    <property type="term" value="P:aromatic amino acid family biosynthetic process"/>
    <property type="evidence" value="ECO:0007669"/>
    <property type="project" value="UniProtKB-KW"/>
</dbReference>
<evidence type="ECO:0000256" key="2">
    <source>
        <dbReference type="ARBA" id="ARBA00023239"/>
    </source>
</evidence>
<dbReference type="EMBL" id="JAFBBC010000001">
    <property type="protein sequence ID" value="MBM7409434.1"/>
    <property type="molecule type" value="Genomic_DNA"/>
</dbReference>
<comment type="catalytic activity">
    <reaction evidence="1 4">
        <text>3-dehydroquinate = 3-dehydroshikimate + H2O</text>
        <dbReference type="Rhea" id="RHEA:21096"/>
        <dbReference type="ChEBI" id="CHEBI:15377"/>
        <dbReference type="ChEBI" id="CHEBI:16630"/>
        <dbReference type="ChEBI" id="CHEBI:32364"/>
        <dbReference type="EC" id="4.2.1.10"/>
    </reaction>
</comment>
<evidence type="ECO:0000313" key="5">
    <source>
        <dbReference type="EMBL" id="MBM7409434.1"/>
    </source>
</evidence>
<dbReference type="HAMAP" id="MF_00214">
    <property type="entry name" value="AroD"/>
    <property type="match status" value="1"/>
</dbReference>
<protein>
    <recommendedName>
        <fullName evidence="4">3-dehydroquinate dehydratase</fullName>
        <shortName evidence="4">3-dehydroquinase</shortName>
        <ecNumber evidence="4">4.2.1.10</ecNumber>
    </recommendedName>
    <alternativeName>
        <fullName evidence="4">Type I DHQase</fullName>
    </alternativeName>
    <alternativeName>
        <fullName evidence="4">Type I dehydroquinase</fullName>
        <shortName evidence="4">DHQ1</shortName>
    </alternativeName>
</protein>
<evidence type="ECO:0000256" key="1">
    <source>
        <dbReference type="ARBA" id="ARBA00001864"/>
    </source>
</evidence>
<keyword evidence="4" id="KW-0028">Amino-acid biosynthesis</keyword>
<dbReference type="Proteomes" id="UP000742560">
    <property type="component" value="Unassembled WGS sequence"/>
</dbReference>
<evidence type="ECO:0000313" key="6">
    <source>
        <dbReference type="EMBL" id="MBP2219932.1"/>
    </source>
</evidence>
<proteinExistence type="inferred from homology"/>
<dbReference type="GO" id="GO:0008652">
    <property type="term" value="P:amino acid biosynthetic process"/>
    <property type="evidence" value="ECO:0007669"/>
    <property type="project" value="UniProtKB-KW"/>
</dbReference>
<feature type="active site" description="Proton donor/acceptor" evidence="4">
    <location>
        <position position="116"/>
    </location>
</feature>
<feature type="active site" description="Schiff-base intermediate with substrate" evidence="4">
    <location>
        <position position="142"/>
    </location>
</feature>
<evidence type="ECO:0000256" key="3">
    <source>
        <dbReference type="ARBA" id="ARBA00023270"/>
    </source>
</evidence>
<feature type="binding site" evidence="4">
    <location>
        <position position="204"/>
    </location>
    <ligand>
        <name>3-dehydroquinate</name>
        <dbReference type="ChEBI" id="CHEBI:32364"/>
    </ligand>
</feature>
<dbReference type="PROSITE" id="PS01028">
    <property type="entry name" value="DEHYDROQUINASE_I"/>
    <property type="match status" value="1"/>
</dbReference>
<organism evidence="5 7">
    <name type="scientific">Methanococcus maripaludis</name>
    <name type="common">Methanococcus deltae</name>
    <dbReference type="NCBI Taxonomy" id="39152"/>
    <lineage>
        <taxon>Archaea</taxon>
        <taxon>Methanobacteriati</taxon>
        <taxon>Methanobacteriota</taxon>
        <taxon>Methanomada group</taxon>
        <taxon>Methanococci</taxon>
        <taxon>Methanococcales</taxon>
        <taxon>Methanococcaceae</taxon>
        <taxon>Methanococcus</taxon>
    </lineage>
</organism>
<dbReference type="PANTHER" id="PTHR43699:SF1">
    <property type="entry name" value="3-DEHYDROQUINATE DEHYDRATASE"/>
    <property type="match status" value="1"/>
</dbReference>
<dbReference type="GO" id="GO:0046279">
    <property type="term" value="P:3,4-dihydroxybenzoate biosynthetic process"/>
    <property type="evidence" value="ECO:0007669"/>
    <property type="project" value="TreeGrafter"/>
</dbReference>
<name>A0A8T4CLX5_METMI</name>
<comment type="similarity">
    <text evidence="4">Belongs to the type-I 3-dehydroquinase family.</text>
</comment>
<keyword evidence="4" id="KW-0057">Aromatic amino acid biosynthesis</keyword>
<keyword evidence="3 4" id="KW-0704">Schiff base</keyword>
<comment type="function">
    <text evidence="4">Involved in the third step of the chorismate pathway, which leads to the biosynthesis of aromatic amino acids. Catalyzes the cis-dehydration of 3-dehydroquinate (DHQ) and introduces the first double bond of the aromatic ring to yield 3-dehydroshikimate.</text>
</comment>
<evidence type="ECO:0000313" key="7">
    <source>
        <dbReference type="Proteomes" id="UP000722095"/>
    </source>
</evidence>
<feature type="binding site" evidence="4">
    <location>
        <position position="180"/>
    </location>
    <ligand>
        <name>3-dehydroquinate</name>
        <dbReference type="ChEBI" id="CHEBI:32364"/>
    </ligand>
</feature>
<dbReference type="EMBL" id="JAGINF010000005">
    <property type="protein sequence ID" value="MBP2219932.1"/>
    <property type="molecule type" value="Genomic_DNA"/>
</dbReference>
<dbReference type="GO" id="GO:0009423">
    <property type="term" value="P:chorismate biosynthetic process"/>
    <property type="evidence" value="ECO:0007669"/>
    <property type="project" value="UniProtKB-UniRule"/>
</dbReference>
<dbReference type="InterPro" id="IPR001381">
    <property type="entry name" value="DHquinase_I"/>
</dbReference>
<reference evidence="5" key="1">
    <citation type="submission" date="2021-01" db="EMBL/GenBank/DDBJ databases">
        <title>Genomic Encyclopedia of Type Strains, Phase IV (KMG-V): Genome sequencing to study the core and pangenomes of soil and plant-associated prokaryotes.</title>
        <authorList>
            <person name="Whitman W."/>
        </authorList>
    </citation>
    <scope>NUCLEOTIDE SEQUENCE</scope>
    <source>
        <strain evidence="5">RC</strain>
    </source>
</reference>
<sequence>MICIPVIDEDVSDAINSAKEALKYGDIVEFRIDLLNDVNFEDIEEFSKIPSIITIRAKWEGGAWKKSNEERIELLKHAIKNNAKFIDIELKEEKNLELVKYRNEIGSNTKIIVSYHDFEKTPGIDELIDVVEKELKIGDIAKFATFAHSKEDTLKILNLMNKYSGKIIAIGMGESGKLTRVLGLNFGSILTFASMEGKASAPGQVDVKKLKEILKLID</sequence>
<dbReference type="SUPFAM" id="SSF51569">
    <property type="entry name" value="Aldolase"/>
    <property type="match status" value="1"/>
</dbReference>
<dbReference type="NCBIfam" id="TIGR01093">
    <property type="entry name" value="aroD"/>
    <property type="match status" value="1"/>
</dbReference>
<dbReference type="AlphaFoldDB" id="A0A8T4CLX5"/>
<evidence type="ECO:0000256" key="4">
    <source>
        <dbReference type="HAMAP-Rule" id="MF_00214"/>
    </source>
</evidence>
<dbReference type="Gene3D" id="3.20.20.70">
    <property type="entry name" value="Aldolase class I"/>
    <property type="match status" value="1"/>
</dbReference>
<dbReference type="CDD" id="cd00502">
    <property type="entry name" value="DHQase_I"/>
    <property type="match status" value="1"/>
</dbReference>
<dbReference type="RefSeq" id="WP_204936932.1">
    <property type="nucleotide sequence ID" value="NZ_JAFBBC010000001.1"/>
</dbReference>
<keyword evidence="2 4" id="KW-0456">Lyase</keyword>